<feature type="domain" description="Signal transduction histidine kinase internal region" evidence="2">
    <location>
        <begin position="154"/>
        <end position="232"/>
    </location>
</feature>
<keyword evidence="4" id="KW-1185">Reference proteome</keyword>
<accession>A0A6I6JP29</accession>
<feature type="transmembrane region" description="Helical" evidence="1">
    <location>
        <begin position="12"/>
        <end position="29"/>
    </location>
</feature>
<feature type="transmembrane region" description="Helical" evidence="1">
    <location>
        <begin position="114"/>
        <end position="134"/>
    </location>
</feature>
<dbReference type="Pfam" id="PF06580">
    <property type="entry name" value="His_kinase"/>
    <property type="match status" value="1"/>
</dbReference>
<feature type="transmembrane region" description="Helical" evidence="1">
    <location>
        <begin position="74"/>
        <end position="98"/>
    </location>
</feature>
<dbReference type="InterPro" id="IPR036890">
    <property type="entry name" value="HATPase_C_sf"/>
</dbReference>
<evidence type="ECO:0000313" key="3">
    <source>
        <dbReference type="EMBL" id="QGY44705.1"/>
    </source>
</evidence>
<dbReference type="KEGG" id="mcos:GM418_13825"/>
<dbReference type="InterPro" id="IPR050640">
    <property type="entry name" value="Bact_2-comp_sensor_kinase"/>
</dbReference>
<evidence type="ECO:0000256" key="1">
    <source>
        <dbReference type="SAM" id="Phobius"/>
    </source>
</evidence>
<evidence type="ECO:0000259" key="2">
    <source>
        <dbReference type="Pfam" id="PF06580"/>
    </source>
</evidence>
<proteinExistence type="predicted"/>
<dbReference type="PANTHER" id="PTHR34220:SF7">
    <property type="entry name" value="SENSOR HISTIDINE KINASE YPDA"/>
    <property type="match status" value="1"/>
</dbReference>
<keyword evidence="1" id="KW-1133">Transmembrane helix</keyword>
<dbReference type="Proteomes" id="UP000428260">
    <property type="component" value="Chromosome"/>
</dbReference>
<dbReference type="SUPFAM" id="SSF55874">
    <property type="entry name" value="ATPase domain of HSP90 chaperone/DNA topoisomerase II/histidine kinase"/>
    <property type="match status" value="1"/>
</dbReference>
<dbReference type="RefSeq" id="WP_158867270.1">
    <property type="nucleotide sequence ID" value="NZ_CP046401.1"/>
</dbReference>
<reference evidence="3 4" key="1">
    <citation type="submission" date="2019-11" db="EMBL/GenBank/DDBJ databases">
        <authorList>
            <person name="Zheng R.K."/>
            <person name="Sun C.M."/>
        </authorList>
    </citation>
    <scope>NUCLEOTIDE SEQUENCE [LARGE SCALE GENOMIC DNA]</scope>
    <source>
        <strain evidence="3 4">WC007</strain>
    </source>
</reference>
<dbReference type="InterPro" id="IPR010559">
    <property type="entry name" value="Sig_transdc_His_kin_internal"/>
</dbReference>
<protein>
    <recommendedName>
        <fullName evidence="2">Signal transduction histidine kinase internal region domain-containing protein</fullName>
    </recommendedName>
</protein>
<keyword evidence="1" id="KW-0812">Transmembrane</keyword>
<organism evidence="3 4">
    <name type="scientific">Maribellus comscasis</name>
    <dbReference type="NCBI Taxonomy" id="2681766"/>
    <lineage>
        <taxon>Bacteria</taxon>
        <taxon>Pseudomonadati</taxon>
        <taxon>Bacteroidota</taxon>
        <taxon>Bacteroidia</taxon>
        <taxon>Marinilabiliales</taxon>
        <taxon>Prolixibacteraceae</taxon>
        <taxon>Maribellus</taxon>
    </lineage>
</organism>
<keyword evidence="1" id="KW-0472">Membrane</keyword>
<dbReference type="PANTHER" id="PTHR34220">
    <property type="entry name" value="SENSOR HISTIDINE KINASE YPDA"/>
    <property type="match status" value="1"/>
</dbReference>
<dbReference type="AlphaFoldDB" id="A0A6I6JP29"/>
<gene>
    <name evidence="3" type="ORF">GM418_13825</name>
</gene>
<evidence type="ECO:0000313" key="4">
    <source>
        <dbReference type="Proteomes" id="UP000428260"/>
    </source>
</evidence>
<dbReference type="EMBL" id="CP046401">
    <property type="protein sequence ID" value="QGY44705.1"/>
    <property type="molecule type" value="Genomic_DNA"/>
</dbReference>
<feature type="transmembrane region" description="Helical" evidence="1">
    <location>
        <begin position="41"/>
        <end position="62"/>
    </location>
</feature>
<dbReference type="GO" id="GO:0016020">
    <property type="term" value="C:membrane"/>
    <property type="evidence" value="ECO:0007669"/>
    <property type="project" value="InterPro"/>
</dbReference>
<dbReference type="GO" id="GO:0000155">
    <property type="term" value="F:phosphorelay sensor kinase activity"/>
    <property type="evidence" value="ECO:0007669"/>
    <property type="project" value="InterPro"/>
</dbReference>
<sequence length="342" mass="40191">MNLSVKNIARISMHIIFWFCAWFFFFFYYKRYSEINSYTFGASFINLIVAITTVSTFNYHLIPNILLKSKKRKFFAYAFVTIVMFFYIQLLLTLLLVVKQLSDGYRLFPEMLDIVMLFFNLFFVVSTAIAIKFYKRWNEKDFQEQKVQKEKVEAELQMLKTQINPHFLFNTLNSIYVLAMKQSELTANTVMKLSDILDYILYRIDTPKIAISNEINIIENYIELEKIRFSNRVDLNFNTDLKSQGIQIPPMLIIPFIENAFKHGVAKSVEKSWIKISIIETDGVLNILVANSKTQSKVEDKIGGIGLMNVKKRLNLLYKEKYQLNIFEKQMQYTVSLSIPIN</sequence>
<name>A0A6I6JP29_9BACT</name>
<dbReference type="Gene3D" id="3.30.565.10">
    <property type="entry name" value="Histidine kinase-like ATPase, C-terminal domain"/>
    <property type="match status" value="1"/>
</dbReference>